<keyword evidence="3" id="KW-0378">Hydrolase</keyword>
<comment type="caution">
    <text evidence="3">The sequence shown here is derived from an EMBL/GenBank/DDBJ whole genome shotgun (WGS) entry which is preliminary data.</text>
</comment>
<dbReference type="InterPro" id="IPR052179">
    <property type="entry name" value="DD-CPase-like"/>
</dbReference>
<feature type="compositionally biased region" description="Basic and acidic residues" evidence="1">
    <location>
        <begin position="66"/>
        <end position="79"/>
    </location>
</feature>
<name>A0A660KV29_9BACL</name>
<dbReference type="RefSeq" id="WP_170143636.1">
    <property type="nucleotide sequence ID" value="NZ_RBIJ01000005.1"/>
</dbReference>
<dbReference type="AlphaFoldDB" id="A0A660KV29"/>
<evidence type="ECO:0000313" key="3">
    <source>
        <dbReference type="EMBL" id="RKQ83808.1"/>
    </source>
</evidence>
<dbReference type="GO" id="GO:0004180">
    <property type="term" value="F:carboxypeptidase activity"/>
    <property type="evidence" value="ECO:0007669"/>
    <property type="project" value="UniProtKB-KW"/>
</dbReference>
<feature type="region of interest" description="Disordered" evidence="1">
    <location>
        <begin position="34"/>
        <end position="79"/>
    </location>
</feature>
<feature type="domain" description="D-alanyl-D-alanine carboxypeptidase-like core" evidence="2">
    <location>
        <begin position="127"/>
        <end position="254"/>
    </location>
</feature>
<dbReference type="Pfam" id="PF02557">
    <property type="entry name" value="VanY"/>
    <property type="match status" value="1"/>
</dbReference>
<dbReference type="SUPFAM" id="SSF55166">
    <property type="entry name" value="Hedgehog/DD-peptidase"/>
    <property type="match status" value="1"/>
</dbReference>
<gene>
    <name evidence="3" type="ORF">C7438_1467</name>
</gene>
<reference evidence="3 4" key="1">
    <citation type="submission" date="2018-10" db="EMBL/GenBank/DDBJ databases">
        <title>Genomic Encyclopedia of Type Strains, Phase IV (KMG-IV): sequencing the most valuable type-strain genomes for metagenomic binning, comparative biology and taxonomic classification.</title>
        <authorList>
            <person name="Goeker M."/>
        </authorList>
    </citation>
    <scope>NUCLEOTIDE SEQUENCE [LARGE SCALE GENOMIC DNA]</scope>
    <source>
        <strain evidence="3 4">DSM 22653</strain>
    </source>
</reference>
<dbReference type="GO" id="GO:0006508">
    <property type="term" value="P:proteolysis"/>
    <property type="evidence" value="ECO:0007669"/>
    <property type="project" value="InterPro"/>
</dbReference>
<evidence type="ECO:0000259" key="2">
    <source>
        <dbReference type="Pfam" id="PF02557"/>
    </source>
</evidence>
<keyword evidence="3" id="KW-0645">Protease</keyword>
<protein>
    <submittedName>
        <fullName evidence="3">D-Ala-D-Ala carboxypeptidase</fullName>
    </submittedName>
</protein>
<accession>A0A660KV29</accession>
<feature type="compositionally biased region" description="Low complexity" evidence="1">
    <location>
        <begin position="36"/>
        <end position="58"/>
    </location>
</feature>
<evidence type="ECO:0000313" key="4">
    <source>
        <dbReference type="Proteomes" id="UP000267019"/>
    </source>
</evidence>
<dbReference type="CDD" id="cd14852">
    <property type="entry name" value="LD-carboxypeptidase"/>
    <property type="match status" value="1"/>
</dbReference>
<dbReference type="InterPro" id="IPR003709">
    <property type="entry name" value="VanY-like_core_dom"/>
</dbReference>
<dbReference type="Gene3D" id="3.30.1380.10">
    <property type="match status" value="1"/>
</dbReference>
<dbReference type="EMBL" id="RBIJ01000005">
    <property type="protein sequence ID" value="RKQ83808.1"/>
    <property type="molecule type" value="Genomic_DNA"/>
</dbReference>
<organism evidence="3 4">
    <name type="scientific">Brockia lithotrophica</name>
    <dbReference type="NCBI Taxonomy" id="933949"/>
    <lineage>
        <taxon>Bacteria</taxon>
        <taxon>Bacillati</taxon>
        <taxon>Bacillota</taxon>
        <taxon>Bacilli</taxon>
        <taxon>Bacillales</taxon>
        <taxon>Bacillales Family X. Incertae Sedis</taxon>
        <taxon>Brockia</taxon>
    </lineage>
</organism>
<sequence>MRLRPRKAVLGLALALFGLSFCGVGCSARISPHLPPSWSSDASSPSPAPSEEPSAPSEGAGTPSGESKEPLHSDAERPKWVFVPPEERESVLVLVNATRRLPAEYRPPDLVRPAVRAWIPEGDERGLLRREAARALEELFRAAEERGFRPVLVSGYRSYALQAQLYARQTGGRDEEPEVFVVAPPGASEHQTGLAVDLGQEDGKYLLQPEFAHTALARWLSENAPRFGFVLRYPAGKEAITRVVFEPWHYRYVGREAAEEMARTNVVLEEYLAARGEGN</sequence>
<keyword evidence="3" id="KW-0121">Carboxypeptidase</keyword>
<dbReference type="InterPro" id="IPR058193">
    <property type="entry name" value="VanY/YodJ_core_dom"/>
</dbReference>
<dbReference type="PANTHER" id="PTHR34385">
    <property type="entry name" value="D-ALANYL-D-ALANINE CARBOXYPEPTIDASE"/>
    <property type="match status" value="1"/>
</dbReference>
<dbReference type="InterPro" id="IPR009045">
    <property type="entry name" value="Zn_M74/Hedgehog-like"/>
</dbReference>
<evidence type="ECO:0000256" key="1">
    <source>
        <dbReference type="SAM" id="MobiDB-lite"/>
    </source>
</evidence>
<dbReference type="PANTHER" id="PTHR34385:SF1">
    <property type="entry name" value="PEPTIDOGLYCAN L-ALANYL-D-GLUTAMATE ENDOPEPTIDASE CWLK"/>
    <property type="match status" value="1"/>
</dbReference>
<dbReference type="Proteomes" id="UP000267019">
    <property type="component" value="Unassembled WGS sequence"/>
</dbReference>
<keyword evidence="4" id="KW-1185">Reference proteome</keyword>
<proteinExistence type="predicted"/>